<dbReference type="InterPro" id="IPR009267">
    <property type="entry name" value="NTP_transf_6"/>
</dbReference>
<dbReference type="EMBL" id="FLYE01000005">
    <property type="protein sequence ID" value="SCA55809.1"/>
    <property type="molecule type" value="Genomic_DNA"/>
</dbReference>
<evidence type="ECO:0008006" key="3">
    <source>
        <dbReference type="Google" id="ProtNLM"/>
    </source>
</evidence>
<gene>
    <name evidence="1" type="ORF">MTBPR1_130005</name>
</gene>
<name>A0A1C3REW7_9PROT</name>
<dbReference type="STRING" id="1867952.MTBPR1_130005"/>
<evidence type="ECO:0000313" key="1">
    <source>
        <dbReference type="EMBL" id="SCA55809.1"/>
    </source>
</evidence>
<dbReference type="Proteomes" id="UP000231658">
    <property type="component" value="Unassembled WGS sequence"/>
</dbReference>
<dbReference type="Pfam" id="PF06042">
    <property type="entry name" value="NTP_transf_6"/>
    <property type="match status" value="1"/>
</dbReference>
<evidence type="ECO:0000313" key="2">
    <source>
        <dbReference type="Proteomes" id="UP000231658"/>
    </source>
</evidence>
<dbReference type="PANTHER" id="PTHR39166:SF1">
    <property type="entry name" value="BLL1166 PROTEIN"/>
    <property type="match status" value="1"/>
</dbReference>
<dbReference type="OrthoDB" id="9805247at2"/>
<dbReference type="AlphaFoldDB" id="A0A1C3REW7"/>
<reference evidence="1 2" key="1">
    <citation type="submission" date="2016-07" db="EMBL/GenBank/DDBJ databases">
        <authorList>
            <person name="Lefevre C.T."/>
        </authorList>
    </citation>
    <scope>NUCLEOTIDE SEQUENCE [LARGE SCALE GENOMIC DNA]</scope>
    <source>
        <strain evidence="1">PR1</strain>
    </source>
</reference>
<protein>
    <recommendedName>
        <fullName evidence="3">Nucleotidyltransferase family protein</fullName>
    </recommendedName>
</protein>
<proteinExistence type="predicted"/>
<dbReference type="PANTHER" id="PTHR39166">
    <property type="entry name" value="BLL1166 PROTEIN"/>
    <property type="match status" value="1"/>
</dbReference>
<sequence>MRRKGHIVNRYRRELPSDGEESLLFADNLPRYDVSRNADTLIKLVLMNPYNKIILDRMHMLDAPDCWLVSGCLFQTVWNVVEGHNPCDGILDYDLIYYDPDQSREAEEVMALRADALFQDLDVKIQVKNQSRVHMWYEPKFGLPYPELKSATESLRYYPSKVQAIALQGRGGSRISFDAPFGFENLLRMIVRPNHMLEFPDAYKAKAKRWKSVWPNLKIYPWK</sequence>
<accession>A0A1C3REW7</accession>
<dbReference type="RefSeq" id="WP_083222903.1">
    <property type="nucleotide sequence ID" value="NZ_FLYE01000005.1"/>
</dbReference>
<organism evidence="1 2">
    <name type="scientific">Candidatus Terasakiella magnetica</name>
    <dbReference type="NCBI Taxonomy" id="1867952"/>
    <lineage>
        <taxon>Bacteria</taxon>
        <taxon>Pseudomonadati</taxon>
        <taxon>Pseudomonadota</taxon>
        <taxon>Alphaproteobacteria</taxon>
        <taxon>Rhodospirillales</taxon>
        <taxon>Terasakiellaceae</taxon>
        <taxon>Terasakiella</taxon>
    </lineage>
</organism>
<keyword evidence="2" id="KW-1185">Reference proteome</keyword>